<dbReference type="AlphaFoldDB" id="A0A0E9T3Y3"/>
<proteinExistence type="predicted"/>
<reference evidence="1" key="2">
    <citation type="journal article" date="2015" name="Fish Shellfish Immunol.">
        <title>Early steps in the European eel (Anguilla anguilla)-Vibrio vulnificus interaction in the gills: Role of the RtxA13 toxin.</title>
        <authorList>
            <person name="Callol A."/>
            <person name="Pajuelo D."/>
            <person name="Ebbesson L."/>
            <person name="Teles M."/>
            <person name="MacKenzie S."/>
            <person name="Amaro C."/>
        </authorList>
    </citation>
    <scope>NUCLEOTIDE SEQUENCE</scope>
</reference>
<organism evidence="1">
    <name type="scientific">Anguilla anguilla</name>
    <name type="common">European freshwater eel</name>
    <name type="synonym">Muraena anguilla</name>
    <dbReference type="NCBI Taxonomy" id="7936"/>
    <lineage>
        <taxon>Eukaryota</taxon>
        <taxon>Metazoa</taxon>
        <taxon>Chordata</taxon>
        <taxon>Craniata</taxon>
        <taxon>Vertebrata</taxon>
        <taxon>Euteleostomi</taxon>
        <taxon>Actinopterygii</taxon>
        <taxon>Neopterygii</taxon>
        <taxon>Teleostei</taxon>
        <taxon>Anguilliformes</taxon>
        <taxon>Anguillidae</taxon>
        <taxon>Anguilla</taxon>
    </lineage>
</organism>
<accession>A0A0E9T3Y3</accession>
<reference evidence="1" key="1">
    <citation type="submission" date="2014-11" db="EMBL/GenBank/DDBJ databases">
        <authorList>
            <person name="Amaro Gonzalez C."/>
        </authorList>
    </citation>
    <scope>NUCLEOTIDE SEQUENCE</scope>
</reference>
<dbReference type="EMBL" id="GBXM01060390">
    <property type="protein sequence ID" value="JAH48187.1"/>
    <property type="molecule type" value="Transcribed_RNA"/>
</dbReference>
<name>A0A0E9T3Y3_ANGAN</name>
<protein>
    <submittedName>
        <fullName evidence="1">Uncharacterized protein</fullName>
    </submittedName>
</protein>
<sequence length="27" mass="3302">MQLWITYVVCINLDCCNYNLWIKFFAS</sequence>
<evidence type="ECO:0000313" key="1">
    <source>
        <dbReference type="EMBL" id="JAH48187.1"/>
    </source>
</evidence>